<reference evidence="2" key="1">
    <citation type="journal article" date="2019" name="Int. J. Syst. Evol. Microbiol.">
        <title>The Global Catalogue of Microorganisms (GCM) 10K type strain sequencing project: providing services to taxonomists for standard genome sequencing and annotation.</title>
        <authorList>
            <consortium name="The Broad Institute Genomics Platform"/>
            <consortium name="The Broad Institute Genome Sequencing Center for Infectious Disease"/>
            <person name="Wu L."/>
            <person name="Ma J."/>
        </authorList>
    </citation>
    <scope>NUCLEOTIDE SEQUENCE [LARGE SCALE GENOMIC DNA]</scope>
    <source>
        <strain evidence="2">CCM 8930</strain>
    </source>
</reference>
<dbReference type="Proteomes" id="UP001596171">
    <property type="component" value="Unassembled WGS sequence"/>
</dbReference>
<comment type="caution">
    <text evidence="1">The sequence shown here is derived from an EMBL/GenBank/DDBJ whole genome shotgun (WGS) entry which is preliminary data.</text>
</comment>
<name>A0ABW1SGS6_9LACO</name>
<organism evidence="1 2">
    <name type="scientific">Lactiplantibacillus nangangensis</name>
    <dbReference type="NCBI Taxonomy" id="2559917"/>
    <lineage>
        <taxon>Bacteria</taxon>
        <taxon>Bacillati</taxon>
        <taxon>Bacillota</taxon>
        <taxon>Bacilli</taxon>
        <taxon>Lactobacillales</taxon>
        <taxon>Lactobacillaceae</taxon>
        <taxon>Lactiplantibacillus</taxon>
    </lineage>
</organism>
<protein>
    <submittedName>
        <fullName evidence="1">DUF3284 domain-containing protein</fullName>
    </submittedName>
</protein>
<evidence type="ECO:0000313" key="2">
    <source>
        <dbReference type="Proteomes" id="UP001596171"/>
    </source>
</evidence>
<gene>
    <name evidence="1" type="ORF">ACFP1L_01120</name>
</gene>
<dbReference type="Pfam" id="PF11687">
    <property type="entry name" value="DUF3284"/>
    <property type="match status" value="1"/>
</dbReference>
<sequence>MKIVRTLDIAVLDFYDYLEKQLITEIYENTHRRISANEIKKGLRYRKRNIKAKADVLIIIEDYQRGKVYQVTTKTPLETITVSYQTASIGPKQVRVTLLENILSYEPQKHTKLLCWWSQAIMLGQMSKTVLELEEKIKKWKDITML</sequence>
<dbReference type="RefSeq" id="WP_137616260.1">
    <property type="nucleotide sequence ID" value="NZ_BJDI01000007.1"/>
</dbReference>
<dbReference type="InterPro" id="IPR021701">
    <property type="entry name" value="DUF3284"/>
</dbReference>
<keyword evidence="2" id="KW-1185">Reference proteome</keyword>
<accession>A0ABW1SGS6</accession>
<evidence type="ECO:0000313" key="1">
    <source>
        <dbReference type="EMBL" id="MFC6200493.1"/>
    </source>
</evidence>
<dbReference type="EMBL" id="JBHSSE010000002">
    <property type="protein sequence ID" value="MFC6200493.1"/>
    <property type="molecule type" value="Genomic_DNA"/>
</dbReference>
<proteinExistence type="predicted"/>